<dbReference type="AlphaFoldDB" id="A0A9W8GAW4"/>
<feature type="compositionally biased region" description="Acidic residues" evidence="8">
    <location>
        <begin position="316"/>
        <end position="326"/>
    </location>
</feature>
<dbReference type="PIRSF" id="PIRSF017300">
    <property type="entry name" value="snoRNP_Mpp10"/>
    <property type="match status" value="1"/>
</dbReference>
<feature type="compositionally biased region" description="Basic residues" evidence="8">
    <location>
        <begin position="580"/>
        <end position="591"/>
    </location>
</feature>
<keyword evidence="4 7" id="KW-0539">Nucleus</keyword>
<feature type="compositionally biased region" description="Basic and acidic residues" evidence="8">
    <location>
        <begin position="567"/>
        <end position="579"/>
    </location>
</feature>
<dbReference type="OrthoDB" id="445326at2759"/>
<dbReference type="GO" id="GO:0006364">
    <property type="term" value="P:rRNA processing"/>
    <property type="evidence" value="ECO:0007669"/>
    <property type="project" value="UniProtKB-KW"/>
</dbReference>
<keyword evidence="3 7" id="KW-0698">rRNA processing</keyword>
<dbReference type="PANTHER" id="PTHR17039">
    <property type="entry name" value="U3 SMALL NUCLEOLAR RIBONUCLEOPROTEIN PROTEIN MPP10"/>
    <property type="match status" value="1"/>
</dbReference>
<dbReference type="GO" id="GO:0005732">
    <property type="term" value="C:sno(s)RNA-containing ribonucleoprotein complex"/>
    <property type="evidence" value="ECO:0007669"/>
    <property type="project" value="UniProtKB-UniRule"/>
</dbReference>
<evidence type="ECO:0000256" key="8">
    <source>
        <dbReference type="SAM" id="MobiDB-lite"/>
    </source>
</evidence>
<feature type="compositionally biased region" description="Low complexity" evidence="8">
    <location>
        <begin position="602"/>
        <end position="624"/>
    </location>
</feature>
<dbReference type="InterPro" id="IPR012173">
    <property type="entry name" value="Mpp10"/>
</dbReference>
<evidence type="ECO:0000256" key="2">
    <source>
        <dbReference type="ARBA" id="ARBA00022517"/>
    </source>
</evidence>
<organism evidence="9 10">
    <name type="scientific">Coemansia spiralis</name>
    <dbReference type="NCBI Taxonomy" id="417178"/>
    <lineage>
        <taxon>Eukaryota</taxon>
        <taxon>Fungi</taxon>
        <taxon>Fungi incertae sedis</taxon>
        <taxon>Zoopagomycota</taxon>
        <taxon>Kickxellomycotina</taxon>
        <taxon>Kickxellomycetes</taxon>
        <taxon>Kickxellales</taxon>
        <taxon>Kickxellaceae</taxon>
        <taxon>Coemansia</taxon>
    </lineage>
</organism>
<feature type="compositionally biased region" description="Basic and acidic residues" evidence="8">
    <location>
        <begin position="349"/>
        <end position="362"/>
    </location>
</feature>
<comment type="function">
    <text evidence="7">Involved in nucleolar processing of pre-18S ribosomal RNA.</text>
</comment>
<dbReference type="Pfam" id="PF04006">
    <property type="entry name" value="Mpp10"/>
    <property type="match status" value="1"/>
</dbReference>
<name>A0A9W8GAW4_9FUNG</name>
<dbReference type="GO" id="GO:0034457">
    <property type="term" value="C:Mpp10 complex"/>
    <property type="evidence" value="ECO:0007669"/>
    <property type="project" value="UniProtKB-UniRule"/>
</dbReference>
<dbReference type="EMBL" id="JANBTW010000011">
    <property type="protein sequence ID" value="KAJ2679483.1"/>
    <property type="molecule type" value="Genomic_DNA"/>
</dbReference>
<sequence>MVQAQQIKAVPASKVHDNDLESVIPQSFIDNYISSPGTFVVPSTTARAAAVDVVGKTYDAANFADKFGLYDDWNAVKESGFDLTAQLWELVSFRNEPVLKYSADMMKQLSQLLDSVHVSNTGSSESEGEEDGIVTSEIDEEESIAELLEDKTSDSDEEIDEEQPDESVQGEQTDSDQEESSNEDEDGAKRSVIDDDFFSLAEMEKFADEAEEEDLRDREILAGNYPKNANPDAEESEDSEDDEDEDVDIFQDVGALEDDEEEDDDSDMVVDGKHRPDQVMYSDFFKAPKGSKRGKAKVSREKHAKRVRFNPSAVGESDEDMQDSDEQAVNGSLHKTNLFADDDSDKEDDSGSKSEFQKRQEKLQGLISKLEDEAVQPKHWTMVGEVTSSARPKDSLLGESLDFDYVQKPVPVVTQEATQTLEDVIKRRILNEEWDDVERKKDIQSKPFRPSAFIELNDKASKKSLAEEYEEQYLAQKSGDQFVPEKDAKLTDAHKAIDSQMRNLFTQLDALSHFHFAPKPATADIEIRTNAPALQMEEKLPVHVSQAEQLAPEEVYEKNKGYNGRTGDLKGDTELSREDRKRRRQRKKVMYKKTETIMAQNKGPKTLTAPPAAATVASTAKHGK</sequence>
<accession>A0A9W8GAW4</accession>
<evidence type="ECO:0000256" key="3">
    <source>
        <dbReference type="ARBA" id="ARBA00022552"/>
    </source>
</evidence>
<feature type="compositionally biased region" description="Acidic residues" evidence="8">
    <location>
        <begin position="126"/>
        <end position="144"/>
    </location>
</feature>
<proteinExistence type="inferred from homology"/>
<evidence type="ECO:0000256" key="4">
    <source>
        <dbReference type="ARBA" id="ARBA00023242"/>
    </source>
</evidence>
<keyword evidence="5 7" id="KW-0687">Ribonucleoprotein</keyword>
<feature type="region of interest" description="Disordered" evidence="8">
    <location>
        <begin position="553"/>
        <end position="624"/>
    </location>
</feature>
<protein>
    <recommendedName>
        <fullName evidence="7">U3 small nucleolar ribonucleoprotein protein MPP10</fullName>
    </recommendedName>
</protein>
<evidence type="ECO:0000256" key="7">
    <source>
        <dbReference type="PIRNR" id="PIRNR017300"/>
    </source>
</evidence>
<keyword evidence="2 7" id="KW-0690">Ribosome biogenesis</keyword>
<feature type="compositionally biased region" description="Acidic residues" evidence="8">
    <location>
        <begin position="232"/>
        <end position="268"/>
    </location>
</feature>
<comment type="subcellular location">
    <subcellularLocation>
        <location evidence="1 7">Nucleus</location>
        <location evidence="1 7">Nucleolus</location>
    </subcellularLocation>
</comment>
<gene>
    <name evidence="9" type="primary">MPP10</name>
    <name evidence="9" type="ORF">GGI25_001406</name>
</gene>
<evidence type="ECO:0000256" key="6">
    <source>
        <dbReference type="ARBA" id="ARBA00029455"/>
    </source>
</evidence>
<evidence type="ECO:0000313" key="10">
    <source>
        <dbReference type="Proteomes" id="UP001151518"/>
    </source>
</evidence>
<comment type="caution">
    <text evidence="9">The sequence shown here is derived from an EMBL/GenBank/DDBJ whole genome shotgun (WGS) entry which is preliminary data.</text>
</comment>
<dbReference type="Proteomes" id="UP001151518">
    <property type="component" value="Unassembled WGS sequence"/>
</dbReference>
<evidence type="ECO:0000313" key="9">
    <source>
        <dbReference type="EMBL" id="KAJ2679483.1"/>
    </source>
</evidence>
<dbReference type="GO" id="GO:0032040">
    <property type="term" value="C:small-subunit processome"/>
    <property type="evidence" value="ECO:0007669"/>
    <property type="project" value="TreeGrafter"/>
</dbReference>
<feature type="region of interest" description="Disordered" evidence="8">
    <location>
        <begin position="119"/>
        <end position="363"/>
    </location>
</feature>
<evidence type="ECO:0000256" key="5">
    <source>
        <dbReference type="ARBA" id="ARBA00023274"/>
    </source>
</evidence>
<comment type="similarity">
    <text evidence="6 7">Belongs to the MPP10 family.</text>
</comment>
<dbReference type="PANTHER" id="PTHR17039:SF0">
    <property type="entry name" value="U3 SMALL NUCLEOLAR RIBONUCLEOPROTEIN PROTEIN MPP10"/>
    <property type="match status" value="1"/>
</dbReference>
<evidence type="ECO:0000256" key="1">
    <source>
        <dbReference type="ARBA" id="ARBA00004604"/>
    </source>
</evidence>
<reference evidence="9" key="1">
    <citation type="submission" date="2022-07" db="EMBL/GenBank/DDBJ databases">
        <title>Phylogenomic reconstructions and comparative analyses of Kickxellomycotina fungi.</title>
        <authorList>
            <person name="Reynolds N.K."/>
            <person name="Stajich J.E."/>
            <person name="Barry K."/>
            <person name="Grigoriev I.V."/>
            <person name="Crous P."/>
            <person name="Smith M.E."/>
        </authorList>
    </citation>
    <scope>NUCLEOTIDE SEQUENCE</scope>
    <source>
        <strain evidence="9">NRRL 3115</strain>
    </source>
</reference>
<feature type="compositionally biased region" description="Acidic residues" evidence="8">
    <location>
        <begin position="155"/>
        <end position="165"/>
    </location>
</feature>
<feature type="compositionally biased region" description="Acidic residues" evidence="8">
    <location>
        <begin position="173"/>
        <end position="186"/>
    </location>
</feature>
<feature type="compositionally biased region" description="Basic residues" evidence="8">
    <location>
        <begin position="289"/>
        <end position="308"/>
    </location>
</feature>